<feature type="domain" description="PPC" evidence="1">
    <location>
        <begin position="4"/>
        <end position="139"/>
    </location>
</feature>
<dbReference type="EMBL" id="MUKB01000111">
    <property type="protein sequence ID" value="OPX17537.1"/>
    <property type="molecule type" value="Genomic_DNA"/>
</dbReference>
<accession>A0A1V4QEY0</accession>
<comment type="caution">
    <text evidence="2">The sequence shown here is derived from an EMBL/GenBank/DDBJ whole genome shotgun (WGS) entry which is preliminary data.</text>
</comment>
<dbReference type="Gene3D" id="3.30.1330.80">
    <property type="entry name" value="Hypothetical protein, similar to alpha- acetolactate decarboxylase, domain 2"/>
    <property type="match status" value="1"/>
</dbReference>
<dbReference type="Proteomes" id="UP000191663">
    <property type="component" value="Unassembled WGS sequence"/>
</dbReference>
<dbReference type="PANTHER" id="PTHR34988:SF1">
    <property type="entry name" value="DNA-BINDING PROTEIN"/>
    <property type="match status" value="1"/>
</dbReference>
<proteinExistence type="predicted"/>
<evidence type="ECO:0000259" key="1">
    <source>
        <dbReference type="PROSITE" id="PS51742"/>
    </source>
</evidence>
<name>A0A1V4QEY0_UNCW3</name>
<dbReference type="PROSITE" id="PS51742">
    <property type="entry name" value="PPC"/>
    <property type="match status" value="1"/>
</dbReference>
<reference evidence="3" key="1">
    <citation type="submission" date="2017-01" db="EMBL/GenBank/DDBJ databases">
        <title>Novel pathways for hydrocarbon cycling and metabolic interdependencies in hydrothermal sediment communities.</title>
        <authorList>
            <person name="Dombrowski N."/>
            <person name="Seitz K."/>
            <person name="Teske A."/>
            <person name="Baker B."/>
        </authorList>
    </citation>
    <scope>NUCLEOTIDE SEQUENCE [LARGE SCALE GENOMIC DNA]</scope>
</reference>
<dbReference type="PIRSF" id="PIRSF016702">
    <property type="entry name" value="DNA_bp_PD1"/>
    <property type="match status" value="1"/>
</dbReference>
<dbReference type="CDD" id="cd11378">
    <property type="entry name" value="DUF296"/>
    <property type="match status" value="1"/>
</dbReference>
<evidence type="ECO:0000313" key="2">
    <source>
        <dbReference type="EMBL" id="OPX17537.1"/>
    </source>
</evidence>
<dbReference type="InterPro" id="IPR025707">
    <property type="entry name" value="DNA_bp_PD1"/>
</dbReference>
<sequence length="139" mass="15822">MKTKKFPQFYVVRLEKGEEIIQSLKMFVQKNGISGGFFFGLGVGKDLRLGYFDAHTQQYKEKKFEGEYEFTGFSGNISKFGEETIIHCHISITDENFNAFGGHLFEGYVPATLEVIILPLNAELVRKTDKETGLKLLEL</sequence>
<dbReference type="InterPro" id="IPR005175">
    <property type="entry name" value="PPC_dom"/>
</dbReference>
<protein>
    <recommendedName>
        <fullName evidence="1">PPC domain-containing protein</fullName>
    </recommendedName>
</protein>
<dbReference type="AlphaFoldDB" id="A0A1V4QEY0"/>
<dbReference type="SUPFAM" id="SSF117856">
    <property type="entry name" value="AF0104/ALDC/Ptd012-like"/>
    <property type="match status" value="1"/>
</dbReference>
<dbReference type="PANTHER" id="PTHR34988">
    <property type="entry name" value="PROTEIN, PUTATIVE-RELATED"/>
    <property type="match status" value="1"/>
</dbReference>
<evidence type="ECO:0000313" key="3">
    <source>
        <dbReference type="Proteomes" id="UP000191663"/>
    </source>
</evidence>
<dbReference type="Pfam" id="PF03479">
    <property type="entry name" value="PCC"/>
    <property type="match status" value="1"/>
</dbReference>
<gene>
    <name evidence="2" type="ORF">BXT86_05925</name>
</gene>
<organism evidence="2 3">
    <name type="scientific">candidate division WOR-3 bacterium 4484_100</name>
    <dbReference type="NCBI Taxonomy" id="1936077"/>
    <lineage>
        <taxon>Bacteria</taxon>
        <taxon>Bacteria division WOR-3</taxon>
    </lineage>
</organism>